<gene>
    <name evidence="1" type="ORF">OCBIM_22004823mg</name>
</gene>
<protein>
    <submittedName>
        <fullName evidence="1">Uncharacterized protein</fullName>
    </submittedName>
</protein>
<name>A0A0L8HVK9_OCTBM</name>
<dbReference type="AlphaFoldDB" id="A0A0L8HVK9"/>
<reference evidence="1" key="1">
    <citation type="submission" date="2015-07" db="EMBL/GenBank/DDBJ databases">
        <title>MeaNS - Measles Nucleotide Surveillance Program.</title>
        <authorList>
            <person name="Tran T."/>
            <person name="Druce J."/>
        </authorList>
    </citation>
    <scope>NUCLEOTIDE SEQUENCE</scope>
    <source>
        <strain evidence="1">UCB-OBI-ISO-001</strain>
        <tissue evidence="1">Gonad</tissue>
    </source>
</reference>
<dbReference type="EMBL" id="KQ417209">
    <property type="protein sequence ID" value="KOF93232.1"/>
    <property type="molecule type" value="Genomic_DNA"/>
</dbReference>
<organism evidence="1">
    <name type="scientific">Octopus bimaculoides</name>
    <name type="common">California two-spotted octopus</name>
    <dbReference type="NCBI Taxonomy" id="37653"/>
    <lineage>
        <taxon>Eukaryota</taxon>
        <taxon>Metazoa</taxon>
        <taxon>Spiralia</taxon>
        <taxon>Lophotrochozoa</taxon>
        <taxon>Mollusca</taxon>
        <taxon>Cephalopoda</taxon>
        <taxon>Coleoidea</taxon>
        <taxon>Octopodiformes</taxon>
        <taxon>Octopoda</taxon>
        <taxon>Incirrata</taxon>
        <taxon>Octopodidae</taxon>
        <taxon>Octopus</taxon>
    </lineage>
</organism>
<accession>A0A0L8HVK9</accession>
<sequence length="114" mass="12822">MCAIACIYVCYIYISSLLYQVKHRPQHTHETICYSHVTQSNTFSKEGSYCCETGGLTYHSSPIIINRSWLFNCNSSFLSDIFTSHSQVTLRGHHSAPIISTSTRNAGPPVTQQF</sequence>
<evidence type="ECO:0000313" key="1">
    <source>
        <dbReference type="EMBL" id="KOF93232.1"/>
    </source>
</evidence>
<proteinExistence type="predicted"/>